<protein>
    <submittedName>
        <fullName evidence="1">Uncharacterized protein</fullName>
    </submittedName>
</protein>
<dbReference type="EMBL" id="JAGIZQ010000004">
    <property type="protein sequence ID" value="KAH6632279.1"/>
    <property type="molecule type" value="Genomic_DNA"/>
</dbReference>
<accession>A0ACB7P9Y8</accession>
<reference evidence="1 2" key="1">
    <citation type="journal article" date="2021" name="Nat. Commun.">
        <title>Genetic determinants of endophytism in the Arabidopsis root mycobiome.</title>
        <authorList>
            <person name="Mesny F."/>
            <person name="Miyauchi S."/>
            <person name="Thiergart T."/>
            <person name="Pickel B."/>
            <person name="Atanasova L."/>
            <person name="Karlsson M."/>
            <person name="Huettel B."/>
            <person name="Barry K.W."/>
            <person name="Haridas S."/>
            <person name="Chen C."/>
            <person name="Bauer D."/>
            <person name="Andreopoulos W."/>
            <person name="Pangilinan J."/>
            <person name="LaButti K."/>
            <person name="Riley R."/>
            <person name="Lipzen A."/>
            <person name="Clum A."/>
            <person name="Drula E."/>
            <person name="Henrissat B."/>
            <person name="Kohler A."/>
            <person name="Grigoriev I.V."/>
            <person name="Martin F.M."/>
            <person name="Hacquard S."/>
        </authorList>
    </citation>
    <scope>NUCLEOTIDE SEQUENCE [LARGE SCALE GENOMIC DNA]</scope>
    <source>
        <strain evidence="1 2">MPI-SDFR-AT-0079</strain>
    </source>
</reference>
<sequence length="260" mass="27386">MSDNTVYLITGANRGIGLAVTTLLLTRPHTTVLATSRQPAPSLDPASFPATTIHPTSRLIPVLLDDGSPLGLDAPSSSRTLAARLRAEHGVTRLDVVLANAGGSTAMGGVLDTDPEEMVRDFGVNAVGAVRLLQAVWPLLKRAEGEGELGKFVYVSSTLGSIGILERESMPGVAYGMSKAAANWFAKKVSVELRGQVVVGVLHPGWVQTALGQSLADAVGFKEPPTTAEQSAKGVVEQIDNWTPEKSGQFLSYHGNPLPW</sequence>
<name>A0ACB7P9Y8_9PEZI</name>
<evidence type="ECO:0000313" key="1">
    <source>
        <dbReference type="EMBL" id="KAH6632279.1"/>
    </source>
</evidence>
<organism evidence="1 2">
    <name type="scientific">Chaetomium tenue</name>
    <dbReference type="NCBI Taxonomy" id="1854479"/>
    <lineage>
        <taxon>Eukaryota</taxon>
        <taxon>Fungi</taxon>
        <taxon>Dikarya</taxon>
        <taxon>Ascomycota</taxon>
        <taxon>Pezizomycotina</taxon>
        <taxon>Sordariomycetes</taxon>
        <taxon>Sordariomycetidae</taxon>
        <taxon>Sordariales</taxon>
        <taxon>Chaetomiaceae</taxon>
        <taxon>Chaetomium</taxon>
    </lineage>
</organism>
<proteinExistence type="predicted"/>
<comment type="caution">
    <text evidence="1">The sequence shown here is derived from an EMBL/GenBank/DDBJ whole genome shotgun (WGS) entry which is preliminary data.</text>
</comment>
<gene>
    <name evidence="1" type="ORF">F5144DRAFT_246855</name>
</gene>
<keyword evidence="2" id="KW-1185">Reference proteome</keyword>
<evidence type="ECO:0000313" key="2">
    <source>
        <dbReference type="Proteomes" id="UP000724584"/>
    </source>
</evidence>
<dbReference type="Proteomes" id="UP000724584">
    <property type="component" value="Unassembled WGS sequence"/>
</dbReference>